<dbReference type="PROSITE" id="PS50082">
    <property type="entry name" value="WD_REPEATS_2"/>
    <property type="match status" value="1"/>
</dbReference>
<feature type="repeat" description="WD" evidence="3">
    <location>
        <begin position="49"/>
        <end position="73"/>
    </location>
</feature>
<dbReference type="InterPro" id="IPR001680">
    <property type="entry name" value="WD40_rpt"/>
</dbReference>
<dbReference type="PANTHER" id="PTHR44666:SF1">
    <property type="entry name" value="WD REPEAT-CONTAINING PROTEIN 53"/>
    <property type="match status" value="1"/>
</dbReference>
<dbReference type="Proteomes" id="UP001530315">
    <property type="component" value="Unassembled WGS sequence"/>
</dbReference>
<feature type="compositionally biased region" description="Basic residues" evidence="4">
    <location>
        <begin position="15"/>
        <end position="24"/>
    </location>
</feature>
<dbReference type="SUPFAM" id="SSF50978">
    <property type="entry name" value="WD40 repeat-like"/>
    <property type="match status" value="1"/>
</dbReference>
<feature type="compositionally biased region" description="Basic and acidic residues" evidence="4">
    <location>
        <begin position="291"/>
        <end position="318"/>
    </location>
</feature>
<evidence type="ECO:0000256" key="3">
    <source>
        <dbReference type="PROSITE-ProRule" id="PRU00221"/>
    </source>
</evidence>
<dbReference type="AlphaFoldDB" id="A0ABD3NSH7"/>
<proteinExistence type="predicted"/>
<protein>
    <submittedName>
        <fullName evidence="5">Uncharacterized protein</fullName>
    </submittedName>
</protein>
<gene>
    <name evidence="5" type="ORF">ACHAW5_008946</name>
</gene>
<keyword evidence="2" id="KW-0677">Repeat</keyword>
<dbReference type="Gene3D" id="2.130.10.10">
    <property type="entry name" value="YVTN repeat-like/Quinoprotein amine dehydrogenase"/>
    <property type="match status" value="1"/>
</dbReference>
<feature type="compositionally biased region" description="Pro residues" evidence="4">
    <location>
        <begin position="1"/>
        <end position="11"/>
    </location>
</feature>
<dbReference type="InterPro" id="IPR036322">
    <property type="entry name" value="WD40_repeat_dom_sf"/>
</dbReference>
<dbReference type="EMBL" id="JALLAZ020001239">
    <property type="protein sequence ID" value="KAL3778117.1"/>
    <property type="molecule type" value="Genomic_DNA"/>
</dbReference>
<dbReference type="PROSITE" id="PS00678">
    <property type="entry name" value="WD_REPEATS_1"/>
    <property type="match status" value="1"/>
</dbReference>
<evidence type="ECO:0000313" key="5">
    <source>
        <dbReference type="EMBL" id="KAL3778117.1"/>
    </source>
</evidence>
<organism evidence="5 6">
    <name type="scientific">Stephanodiscus triporus</name>
    <dbReference type="NCBI Taxonomy" id="2934178"/>
    <lineage>
        <taxon>Eukaryota</taxon>
        <taxon>Sar</taxon>
        <taxon>Stramenopiles</taxon>
        <taxon>Ochrophyta</taxon>
        <taxon>Bacillariophyta</taxon>
        <taxon>Coscinodiscophyceae</taxon>
        <taxon>Thalassiosirophycidae</taxon>
        <taxon>Stephanodiscales</taxon>
        <taxon>Stephanodiscaceae</taxon>
        <taxon>Stephanodiscus</taxon>
    </lineage>
</organism>
<comment type="caution">
    <text evidence="5">The sequence shown here is derived from an EMBL/GenBank/DDBJ whole genome shotgun (WGS) entry which is preliminary data.</text>
</comment>
<feature type="region of interest" description="Disordered" evidence="4">
    <location>
        <begin position="1"/>
        <end position="51"/>
    </location>
</feature>
<evidence type="ECO:0000256" key="4">
    <source>
        <dbReference type="SAM" id="MobiDB-lite"/>
    </source>
</evidence>
<dbReference type="InterPro" id="IPR019775">
    <property type="entry name" value="WD40_repeat_CS"/>
</dbReference>
<keyword evidence="6" id="KW-1185">Reference proteome</keyword>
<evidence type="ECO:0000256" key="2">
    <source>
        <dbReference type="ARBA" id="ARBA00022737"/>
    </source>
</evidence>
<accession>A0ABD3NSH7</accession>
<dbReference type="InterPro" id="IPR042453">
    <property type="entry name" value="WDR53"/>
</dbReference>
<feature type="compositionally biased region" description="Basic and acidic residues" evidence="4">
    <location>
        <begin position="372"/>
        <end position="390"/>
    </location>
</feature>
<evidence type="ECO:0000313" key="6">
    <source>
        <dbReference type="Proteomes" id="UP001530315"/>
    </source>
</evidence>
<name>A0ABD3NSH7_9STRA</name>
<dbReference type="PANTHER" id="PTHR44666">
    <property type="entry name" value="WD REPEAT-CONTAINING PROTEIN 53"/>
    <property type="match status" value="1"/>
</dbReference>
<dbReference type="Pfam" id="PF00400">
    <property type="entry name" value="WD40"/>
    <property type="match status" value="1"/>
</dbReference>
<keyword evidence="1 3" id="KW-0853">WD repeat</keyword>
<feature type="region of interest" description="Disordered" evidence="4">
    <location>
        <begin position="104"/>
        <end position="124"/>
    </location>
</feature>
<sequence length="390" mass="42399">MATAAPPPSACPPKIQRRTLRGHRGPVLPHPPRDDDDDAHHHHHCHHPSLLLSGSEDGTARLWDLRTRRTSVCMVVPAAARGRRDDDDDYDAGVSCVAFHPSIGEAVGDDDDHDEGYGGGDGGPASSTIHFGECAAYVSSGSRVYGYDLRRHVDVASMTTTTKTTTSTPPMIIRTPHYDLTDDFGCADEINELSFSHPRRGGRNAYLLSAADDSGSPSGRLLAAGVGDGSVAVYRGGYRLVGVGRFGDKVGDTPPRSRRTEMGDRLLISAGNDGNMIFWDLGPEVAGRGQSDPRSHLDVPRRPRSTRESKGTGGTERRRPPRHKPNWIACGGANDVALPRSVFNNMPERITTRKKACPHLRNRSMRTSRSYCETRAEKLNGRQGRGRDGE</sequence>
<feature type="region of interest" description="Disordered" evidence="4">
    <location>
        <begin position="361"/>
        <end position="390"/>
    </location>
</feature>
<evidence type="ECO:0000256" key="1">
    <source>
        <dbReference type="ARBA" id="ARBA00022574"/>
    </source>
</evidence>
<feature type="region of interest" description="Disordered" evidence="4">
    <location>
        <begin position="284"/>
        <end position="331"/>
    </location>
</feature>
<dbReference type="InterPro" id="IPR015943">
    <property type="entry name" value="WD40/YVTN_repeat-like_dom_sf"/>
</dbReference>
<reference evidence="5 6" key="1">
    <citation type="submission" date="2024-10" db="EMBL/GenBank/DDBJ databases">
        <title>Updated reference genomes for cyclostephanoid diatoms.</title>
        <authorList>
            <person name="Roberts W.R."/>
            <person name="Alverson A.J."/>
        </authorList>
    </citation>
    <scope>NUCLEOTIDE SEQUENCE [LARGE SCALE GENOMIC DNA]</scope>
    <source>
        <strain evidence="5 6">AJA276-08</strain>
    </source>
</reference>